<dbReference type="SUPFAM" id="SSF142984">
    <property type="entry name" value="Nqo1 middle domain-like"/>
    <property type="match status" value="1"/>
</dbReference>
<dbReference type="RefSeq" id="WP_349242887.1">
    <property type="nucleotide sequence ID" value="NZ_JASCXX010000001.1"/>
</dbReference>
<evidence type="ECO:0000259" key="6">
    <source>
        <dbReference type="PROSITE" id="PS51379"/>
    </source>
</evidence>
<proteinExistence type="inferred from homology"/>
<dbReference type="InterPro" id="IPR011538">
    <property type="entry name" value="Nuo51_FMN-bd"/>
</dbReference>
<dbReference type="GO" id="GO:0051539">
    <property type="term" value="F:4 iron, 4 sulfur cluster binding"/>
    <property type="evidence" value="ECO:0007669"/>
    <property type="project" value="UniProtKB-KW"/>
</dbReference>
<comment type="similarity">
    <text evidence="1">Belongs to the complex I 51 kDa subunit family.</text>
</comment>
<dbReference type="EMBL" id="JASCXX010000001">
    <property type="protein sequence ID" value="MDI6447477.1"/>
    <property type="molecule type" value="Genomic_DNA"/>
</dbReference>
<feature type="domain" description="4Fe-4S ferredoxin-type" evidence="6">
    <location>
        <begin position="725"/>
        <end position="755"/>
    </location>
</feature>
<dbReference type="Pfam" id="PF10589">
    <property type="entry name" value="NADH_4Fe-4S"/>
    <property type="match status" value="1"/>
</dbReference>
<dbReference type="SUPFAM" id="SSF142019">
    <property type="entry name" value="Nqo1 FMN-binding domain-like"/>
    <property type="match status" value="1"/>
</dbReference>
<dbReference type="InterPro" id="IPR036249">
    <property type="entry name" value="Thioredoxin-like_sf"/>
</dbReference>
<dbReference type="SUPFAM" id="SSF54862">
    <property type="entry name" value="4Fe-4S ferredoxins"/>
    <property type="match status" value="1"/>
</dbReference>
<name>A0AAW6TSJ7_9BACT</name>
<dbReference type="Pfam" id="PF01512">
    <property type="entry name" value="Complex1_51K"/>
    <property type="match status" value="1"/>
</dbReference>
<dbReference type="PANTHER" id="PTHR43578:SF3">
    <property type="entry name" value="NADH-QUINONE OXIDOREDUCTASE SUBUNIT F"/>
    <property type="match status" value="1"/>
</dbReference>
<dbReference type="PROSITE" id="PS51379">
    <property type="entry name" value="4FE4S_FER_2"/>
    <property type="match status" value="2"/>
</dbReference>
<dbReference type="Gene3D" id="3.10.20.600">
    <property type="match status" value="1"/>
</dbReference>
<keyword evidence="5" id="KW-0411">Iron-sulfur</keyword>
<dbReference type="InterPro" id="IPR041921">
    <property type="entry name" value="NuoE_N"/>
</dbReference>
<protein>
    <submittedName>
        <fullName evidence="7">NAD(P)H-dependent oxidoreductase subunit E</fullName>
    </submittedName>
</protein>
<dbReference type="Proteomes" id="UP001431776">
    <property type="component" value="Unassembled WGS sequence"/>
</dbReference>
<dbReference type="FunFam" id="3.40.50.11540:FF:000001">
    <property type="entry name" value="NADH dehydrogenase [ubiquinone] flavoprotein 1, mitochondrial"/>
    <property type="match status" value="1"/>
</dbReference>
<dbReference type="Gene3D" id="6.10.250.1450">
    <property type="match status" value="1"/>
</dbReference>
<feature type="domain" description="4Fe-4S ferredoxin-type" evidence="6">
    <location>
        <begin position="756"/>
        <end position="783"/>
    </location>
</feature>
<evidence type="ECO:0000256" key="5">
    <source>
        <dbReference type="ARBA" id="ARBA00023014"/>
    </source>
</evidence>
<dbReference type="SUPFAM" id="SSF52833">
    <property type="entry name" value="Thioredoxin-like"/>
    <property type="match status" value="2"/>
</dbReference>
<keyword evidence="8" id="KW-1185">Reference proteome</keyword>
<evidence type="ECO:0000256" key="4">
    <source>
        <dbReference type="ARBA" id="ARBA00023004"/>
    </source>
</evidence>
<dbReference type="Pfam" id="PF01257">
    <property type="entry name" value="2Fe-2S_thioredx"/>
    <property type="match status" value="1"/>
</dbReference>
<evidence type="ECO:0000256" key="3">
    <source>
        <dbReference type="ARBA" id="ARBA00022723"/>
    </source>
</evidence>
<dbReference type="InterPro" id="IPR019575">
    <property type="entry name" value="Nuop51_4Fe4S-bd"/>
</dbReference>
<dbReference type="CDD" id="cd03064">
    <property type="entry name" value="TRX_Fd_NuoE"/>
    <property type="match status" value="1"/>
</dbReference>
<dbReference type="SMART" id="SM00928">
    <property type="entry name" value="NADH_4Fe-4S"/>
    <property type="match status" value="1"/>
</dbReference>
<dbReference type="Gene3D" id="3.40.50.11540">
    <property type="entry name" value="NADH-ubiquinone oxidoreductase 51kDa subunit"/>
    <property type="match status" value="1"/>
</dbReference>
<dbReference type="Pfam" id="PF14697">
    <property type="entry name" value="Fer4_21"/>
    <property type="match status" value="1"/>
</dbReference>
<dbReference type="SUPFAM" id="SSF140490">
    <property type="entry name" value="Nqo1C-terminal domain-like"/>
    <property type="match status" value="1"/>
</dbReference>
<keyword evidence="4" id="KW-0408">Iron</keyword>
<dbReference type="InterPro" id="IPR017900">
    <property type="entry name" value="4Fe4S_Fe_S_CS"/>
</dbReference>
<dbReference type="FunFam" id="1.20.1440.230:FF:000001">
    <property type="entry name" value="Mitochondrial NADH dehydrogenase flavoprotein 1"/>
    <property type="match status" value="1"/>
</dbReference>
<gene>
    <name evidence="7" type="ORF">QJ522_00350</name>
</gene>
<accession>A0AAW6TSJ7</accession>
<evidence type="ECO:0000313" key="8">
    <source>
        <dbReference type="Proteomes" id="UP001431776"/>
    </source>
</evidence>
<dbReference type="InterPro" id="IPR042128">
    <property type="entry name" value="NuoE_dom"/>
</dbReference>
<keyword evidence="3" id="KW-0479">Metal-binding</keyword>
<dbReference type="InterPro" id="IPR037225">
    <property type="entry name" value="Nuo51_FMN-bd_sf"/>
</dbReference>
<organism evidence="7 8">
    <name type="scientific">Anaerobaca lacustris</name>
    <dbReference type="NCBI Taxonomy" id="3044600"/>
    <lineage>
        <taxon>Bacteria</taxon>
        <taxon>Pseudomonadati</taxon>
        <taxon>Planctomycetota</taxon>
        <taxon>Phycisphaerae</taxon>
        <taxon>Sedimentisphaerales</taxon>
        <taxon>Anaerobacaceae</taxon>
        <taxon>Anaerobaca</taxon>
    </lineage>
</organism>
<keyword evidence="2" id="KW-0004">4Fe-4S</keyword>
<evidence type="ECO:0000313" key="7">
    <source>
        <dbReference type="EMBL" id="MDI6447477.1"/>
    </source>
</evidence>
<dbReference type="Gene3D" id="1.10.10.1590">
    <property type="entry name" value="NADH-quinone oxidoreductase subunit E"/>
    <property type="match status" value="1"/>
</dbReference>
<dbReference type="InterPro" id="IPR037207">
    <property type="entry name" value="Nuop51_4Fe4S-bd_sf"/>
</dbReference>
<sequence length="783" mass="85232">MEELDLTFVDRTVERLGTGADKVLEILQSLQTHYGYLPTEALQRVCERTEITPAAITGVSTFYDQFRHRPAGKHTIRVCIGTACHVKGGQQVFDAFKRYLHIPDDDDTDAEKLFTVEKVACIGCCMLAPAIQIDDIVYGHLNDHRVPIVLKDFLEQEKAAGRRKRKERVSRAGTGLGELRICLDSSCRASGSEKVYESLKTAVHQTRARAVVKSVSCSGMSYLTPLVEVVLPDGTSFRYGNVEPQDAKAIVLRHFKPRRIGGHTASAVSNLLDRVLTDENREPVTRYSVNVRDHAVSEYLGRQVHIATEHCGCIDPTDLDEYLANGGFQSLQKSLCELDPQGVIDQIERSGLRGRGGAGFPTHRKWATVRAQDAEKKYVVCNGDEGDPGAFMDRMLMESYPYRVLEGMAVAARCIGAKEGYLYIRAEYPLAIKRIGEAIEKCVERGYLGDGILGSDFSLHLKIVAGAGAFVCGEETALIASIEGRRGMPKLRPPYPAIKGLWSSPTLINNVETYAAVPWILRNGAEAYASIGTDGSKGTKVFALAGKVARGGLIEVPMGISIRQVVDEIGGGVAGGLNLKAVQVGGPSGGCVPADLDHLPVDYESLTGAGAMMGSGGLVVLDETDCMVDIARYFLEFTQNQSCGKCTFCRIGTRRMLDILDRLCTGHGRAGDLDELEHLAEMVQKGSLCGLGKTAPNPVLSTLKYFHKEYEAHIQKRCPAGKCKALITYSITDDCIGCTICAQHCPTDAIAMKPYEKHEIDPDKCVRCGTCKSVCPADAVRVE</sequence>
<evidence type="ECO:0000256" key="1">
    <source>
        <dbReference type="ARBA" id="ARBA00007523"/>
    </source>
</evidence>
<dbReference type="GO" id="GO:0046872">
    <property type="term" value="F:metal ion binding"/>
    <property type="evidence" value="ECO:0007669"/>
    <property type="project" value="UniProtKB-KW"/>
</dbReference>
<comment type="caution">
    <text evidence="7">The sequence shown here is derived from an EMBL/GenBank/DDBJ whole genome shotgun (WGS) entry which is preliminary data.</text>
</comment>
<dbReference type="PANTHER" id="PTHR43578">
    <property type="entry name" value="NADH-QUINONE OXIDOREDUCTASE SUBUNIT F"/>
    <property type="match status" value="1"/>
</dbReference>
<dbReference type="InterPro" id="IPR017896">
    <property type="entry name" value="4Fe4S_Fe-S-bd"/>
</dbReference>
<reference evidence="7" key="1">
    <citation type="submission" date="2023-05" db="EMBL/GenBank/DDBJ databases">
        <title>Anaerotaeda fermentans gen. nov., sp. nov., a novel anaerobic planctomycete of the new family within the order Sedimentisphaerales isolated from Taman Peninsula, Russia.</title>
        <authorList>
            <person name="Khomyakova M.A."/>
            <person name="Merkel A.Y."/>
            <person name="Slobodkin A.I."/>
        </authorList>
    </citation>
    <scope>NUCLEOTIDE SEQUENCE</scope>
    <source>
        <strain evidence="7">M17dextr</strain>
    </source>
</reference>
<dbReference type="Gene3D" id="3.40.30.10">
    <property type="entry name" value="Glutaredoxin"/>
    <property type="match status" value="2"/>
</dbReference>
<dbReference type="AlphaFoldDB" id="A0AAW6TSJ7"/>
<dbReference type="Gene3D" id="3.30.70.20">
    <property type="match status" value="1"/>
</dbReference>
<evidence type="ECO:0000256" key="2">
    <source>
        <dbReference type="ARBA" id="ARBA00022485"/>
    </source>
</evidence>
<dbReference type="PROSITE" id="PS00198">
    <property type="entry name" value="4FE4S_FER_1"/>
    <property type="match status" value="2"/>
</dbReference>
<dbReference type="CDD" id="cd02980">
    <property type="entry name" value="TRX_Fd_family"/>
    <property type="match status" value="1"/>
</dbReference>
<dbReference type="Gene3D" id="1.20.1440.230">
    <property type="entry name" value="NADH-ubiquinone oxidoreductase 51kDa subunit, iron-sulphur binding domain"/>
    <property type="match status" value="1"/>
</dbReference>